<accession>A0A495IE88</accession>
<organism evidence="1 2">
    <name type="scientific">Frondihabitans australicus</name>
    <dbReference type="NCBI Taxonomy" id="386892"/>
    <lineage>
        <taxon>Bacteria</taxon>
        <taxon>Bacillati</taxon>
        <taxon>Actinomycetota</taxon>
        <taxon>Actinomycetes</taxon>
        <taxon>Micrococcales</taxon>
        <taxon>Microbacteriaceae</taxon>
        <taxon>Frondihabitans</taxon>
    </lineage>
</organism>
<keyword evidence="2" id="KW-1185">Reference proteome</keyword>
<dbReference type="EMBL" id="RBKS01000001">
    <property type="protein sequence ID" value="RKR73818.1"/>
    <property type="molecule type" value="Genomic_DNA"/>
</dbReference>
<proteinExistence type="predicted"/>
<gene>
    <name evidence="1" type="ORF">C8E83_0915</name>
</gene>
<name>A0A495IE88_9MICO</name>
<dbReference type="Proteomes" id="UP000280008">
    <property type="component" value="Unassembled WGS sequence"/>
</dbReference>
<reference evidence="1 2" key="1">
    <citation type="submission" date="2018-10" db="EMBL/GenBank/DDBJ databases">
        <title>Sequencing the genomes of 1000 actinobacteria strains.</title>
        <authorList>
            <person name="Klenk H.-P."/>
        </authorList>
    </citation>
    <scope>NUCLEOTIDE SEQUENCE [LARGE SCALE GENOMIC DNA]</scope>
    <source>
        <strain evidence="1 2">DSM 17894</strain>
    </source>
</reference>
<evidence type="ECO:0000313" key="1">
    <source>
        <dbReference type="EMBL" id="RKR73818.1"/>
    </source>
</evidence>
<protein>
    <submittedName>
        <fullName evidence="1">Uncharacterized protein</fullName>
    </submittedName>
</protein>
<evidence type="ECO:0000313" key="2">
    <source>
        <dbReference type="Proteomes" id="UP000280008"/>
    </source>
</evidence>
<dbReference type="AlphaFoldDB" id="A0A495IE88"/>
<sequence>MRDGDEAVSVSDAPLIVEARHGVVVRGPRLLAEAMARAYREQLDARYGLRDRPAVRFESVLRRGAAFGVDASGAGVRDDPLQAEVWVGPDGSVCARVATESRGRWVGMDPVL</sequence>
<comment type="caution">
    <text evidence="1">The sequence shown here is derived from an EMBL/GenBank/DDBJ whole genome shotgun (WGS) entry which is preliminary data.</text>
</comment>